<protein>
    <recommendedName>
        <fullName evidence="4">Antifreeze protein</fullName>
    </recommendedName>
</protein>
<keyword evidence="1" id="KW-0732">Signal</keyword>
<sequence length="303" mass="31329">MKFSMYFFALAIAEISFCNLVKRTTPTSACFADNCLRGIRGTGSNIKPPLTSRLADCSSFMRATVTPAPITTTITIATVTITVPPMLPRGLEARQQTISPSQVPAYATFCTGSSAYSSACSCNGITKTTLTVATPTVTEYATATTTYVPPACGPGLTLCDGTCKDLDNDNDNCGTCGKVCASGFVCGQSACVLPAIYACDNIFGPCGGSCGGTCFADVNGAGWCKVALQCAGLAPCTTGADCPSTICLVNNCGHVCAGTQYLCPNNLLPRTIFQKREPEGNLVARELVESEIGLVDSSLLGGL</sequence>
<evidence type="ECO:0008006" key="4">
    <source>
        <dbReference type="Google" id="ProtNLM"/>
    </source>
</evidence>
<reference evidence="2 3" key="1">
    <citation type="journal article" date="2024" name="Commun. Biol.">
        <title>Comparative genomic analysis of thermophilic fungi reveals convergent evolutionary adaptations and gene losses.</title>
        <authorList>
            <person name="Steindorff A.S."/>
            <person name="Aguilar-Pontes M.V."/>
            <person name="Robinson A.J."/>
            <person name="Andreopoulos B."/>
            <person name="LaButti K."/>
            <person name="Kuo A."/>
            <person name="Mondo S."/>
            <person name="Riley R."/>
            <person name="Otillar R."/>
            <person name="Haridas S."/>
            <person name="Lipzen A."/>
            <person name="Grimwood J."/>
            <person name="Schmutz J."/>
            <person name="Clum A."/>
            <person name="Reid I.D."/>
            <person name="Moisan M.C."/>
            <person name="Butler G."/>
            <person name="Nguyen T.T.M."/>
            <person name="Dewar K."/>
            <person name="Conant G."/>
            <person name="Drula E."/>
            <person name="Henrissat B."/>
            <person name="Hansel C."/>
            <person name="Singer S."/>
            <person name="Hutchinson M.I."/>
            <person name="de Vries R.P."/>
            <person name="Natvig D.O."/>
            <person name="Powell A.J."/>
            <person name="Tsang A."/>
            <person name="Grigoriev I.V."/>
        </authorList>
    </citation>
    <scope>NUCLEOTIDE SEQUENCE [LARGE SCALE GENOMIC DNA]</scope>
    <source>
        <strain evidence="2 3">CBS 494.80</strain>
    </source>
</reference>
<feature type="chain" id="PRO_5045988504" description="Antifreeze protein" evidence="1">
    <location>
        <begin position="19"/>
        <end position="303"/>
    </location>
</feature>
<accession>A0ABR4BSV1</accession>
<keyword evidence="3" id="KW-1185">Reference proteome</keyword>
<proteinExistence type="predicted"/>
<evidence type="ECO:0000313" key="3">
    <source>
        <dbReference type="Proteomes" id="UP001595075"/>
    </source>
</evidence>
<organism evidence="2 3">
    <name type="scientific">Oculimacula yallundae</name>
    <dbReference type="NCBI Taxonomy" id="86028"/>
    <lineage>
        <taxon>Eukaryota</taxon>
        <taxon>Fungi</taxon>
        <taxon>Dikarya</taxon>
        <taxon>Ascomycota</taxon>
        <taxon>Pezizomycotina</taxon>
        <taxon>Leotiomycetes</taxon>
        <taxon>Helotiales</taxon>
        <taxon>Ploettnerulaceae</taxon>
        <taxon>Oculimacula</taxon>
    </lineage>
</organism>
<dbReference type="EMBL" id="JAZHXI010000021">
    <property type="protein sequence ID" value="KAL2060732.1"/>
    <property type="molecule type" value="Genomic_DNA"/>
</dbReference>
<comment type="caution">
    <text evidence="2">The sequence shown here is derived from an EMBL/GenBank/DDBJ whole genome shotgun (WGS) entry which is preliminary data.</text>
</comment>
<gene>
    <name evidence="2" type="ORF">VTL71DRAFT_9373</name>
</gene>
<dbReference type="Proteomes" id="UP001595075">
    <property type="component" value="Unassembled WGS sequence"/>
</dbReference>
<evidence type="ECO:0000256" key="1">
    <source>
        <dbReference type="SAM" id="SignalP"/>
    </source>
</evidence>
<evidence type="ECO:0000313" key="2">
    <source>
        <dbReference type="EMBL" id="KAL2060732.1"/>
    </source>
</evidence>
<feature type="signal peptide" evidence="1">
    <location>
        <begin position="1"/>
        <end position="18"/>
    </location>
</feature>
<name>A0ABR4BSV1_9HELO</name>